<dbReference type="Proteomes" id="UP000294832">
    <property type="component" value="Unassembled WGS sequence"/>
</dbReference>
<reference evidence="5 6" key="1">
    <citation type="submission" date="2019-03" db="EMBL/GenBank/DDBJ databases">
        <title>Freshwater and sediment microbial communities from various areas in North America, analyzing microbe dynamics in response to fracking.</title>
        <authorList>
            <person name="Lamendella R."/>
        </authorList>
    </citation>
    <scope>NUCLEOTIDE SEQUENCE [LARGE SCALE GENOMIC DNA]</scope>
    <source>
        <strain evidence="5 6">74A</strain>
    </source>
</reference>
<feature type="binding site" evidence="2">
    <location>
        <begin position="95"/>
        <end position="96"/>
    </location>
    <ligand>
        <name>S-adenosyl-L-methionine</name>
        <dbReference type="ChEBI" id="CHEBI:59789"/>
    </ligand>
</feature>
<dbReference type="SUPFAM" id="SSF53335">
    <property type="entry name" value="S-adenosyl-L-methionine-dependent methyltransferases"/>
    <property type="match status" value="1"/>
</dbReference>
<evidence type="ECO:0000313" key="5">
    <source>
        <dbReference type="EMBL" id="TCN83619.1"/>
    </source>
</evidence>
<feature type="binding site" evidence="1">
    <location>
        <position position="25"/>
    </location>
    <ligand>
        <name>Zn(2+)</name>
        <dbReference type="ChEBI" id="CHEBI:29105"/>
    </ligand>
</feature>
<dbReference type="GO" id="GO:0032259">
    <property type="term" value="P:methylation"/>
    <property type="evidence" value="ECO:0007669"/>
    <property type="project" value="UniProtKB-KW"/>
</dbReference>
<keyword evidence="5" id="KW-0808">Transferase</keyword>
<feature type="binding site" evidence="1">
    <location>
        <position position="8"/>
    </location>
    <ligand>
        <name>Zn(2+)</name>
        <dbReference type="ChEBI" id="CHEBI:29105"/>
    </ligand>
</feature>
<protein>
    <submittedName>
        <fullName evidence="5">23S rRNA m(1)G-745 methyltransferase</fullName>
    </submittedName>
</protein>
<evidence type="ECO:0000256" key="1">
    <source>
        <dbReference type="PIRSR" id="PIRSR018249-1"/>
    </source>
</evidence>
<evidence type="ECO:0000256" key="2">
    <source>
        <dbReference type="PIRSR" id="PIRSR018249-2"/>
    </source>
</evidence>
<dbReference type="NCBIfam" id="NF008300">
    <property type="entry name" value="PRK11088.1"/>
    <property type="match status" value="1"/>
</dbReference>
<evidence type="ECO:0000313" key="6">
    <source>
        <dbReference type="Proteomes" id="UP000294832"/>
    </source>
</evidence>
<organism evidence="5 6">
    <name type="scientific">Shewanella fodinae</name>
    <dbReference type="NCBI Taxonomy" id="552357"/>
    <lineage>
        <taxon>Bacteria</taxon>
        <taxon>Pseudomonadati</taxon>
        <taxon>Pseudomonadota</taxon>
        <taxon>Gammaproteobacteria</taxon>
        <taxon>Alteromonadales</taxon>
        <taxon>Shewanellaceae</taxon>
        <taxon>Shewanella</taxon>
    </lineage>
</organism>
<dbReference type="AlphaFoldDB" id="A0A4R2F9N6"/>
<dbReference type="EMBL" id="SLWF01000014">
    <property type="protein sequence ID" value="TCN83619.1"/>
    <property type="molecule type" value="Genomic_DNA"/>
</dbReference>
<dbReference type="Pfam" id="PF13649">
    <property type="entry name" value="Methyltransf_25"/>
    <property type="match status" value="1"/>
</dbReference>
<keyword evidence="1" id="KW-0479">Metal-binding</keyword>
<sequence>MSYECPICREALVLEQRQWCCQQHHCFDVAKEGYVNLLPVNKKNSLTPGDNQQMMAARRLFLQAGFYQPLSDRINTLAVTLHLDKPDILDIGCGEGYYSQRLQQATDGKLQGMDISKTAVRYAAKRYPQLQFCVASAFDMPFAADSFDLMLKIFAPVAESELRRICRPGGYYLSVTAGPKHHYALKQIIYAEPREHPLQSGQLEGFILQHQERLQWQLQTPPGELSSSFLQMTPYAWKFSNEQKQNLTQQGVSCELDFFIELFQRQA</sequence>
<feature type="domain" description="23S rRNA (guanine(745)-N(1))-methyltransferase N-terminal" evidence="4">
    <location>
        <begin position="3"/>
        <end position="45"/>
    </location>
</feature>
<dbReference type="OrthoDB" id="108476at2"/>
<feature type="binding site" evidence="1">
    <location>
        <position position="21"/>
    </location>
    <ligand>
        <name>Zn(2+)</name>
        <dbReference type="ChEBI" id="CHEBI:29105"/>
    </ligand>
</feature>
<dbReference type="InterPro" id="IPR016718">
    <property type="entry name" value="rRNA_m1G-MeTrfase_A_prd"/>
</dbReference>
<keyword evidence="6" id="KW-1185">Reference proteome</keyword>
<feature type="binding site" evidence="2">
    <location>
        <position position="67"/>
    </location>
    <ligand>
        <name>S-adenosyl-L-methionine</name>
        <dbReference type="ChEBI" id="CHEBI:59789"/>
    </ligand>
</feature>
<feature type="binding site" evidence="2">
    <location>
        <position position="181"/>
    </location>
    <ligand>
        <name>S-adenosyl-L-methionine</name>
        <dbReference type="ChEBI" id="CHEBI:59789"/>
    </ligand>
</feature>
<feature type="domain" description="Methyltransferase" evidence="3">
    <location>
        <begin position="88"/>
        <end position="170"/>
    </location>
</feature>
<evidence type="ECO:0000259" key="4">
    <source>
        <dbReference type="Pfam" id="PF21302"/>
    </source>
</evidence>
<dbReference type="GO" id="GO:0046872">
    <property type="term" value="F:metal ion binding"/>
    <property type="evidence" value="ECO:0007669"/>
    <property type="project" value="UniProtKB-KW"/>
</dbReference>
<dbReference type="PANTHER" id="PTHR42912">
    <property type="entry name" value="METHYLTRANSFERASE"/>
    <property type="match status" value="1"/>
</dbReference>
<dbReference type="Pfam" id="PF21302">
    <property type="entry name" value="Zn_ribbon_RlmA"/>
    <property type="match status" value="1"/>
</dbReference>
<feature type="binding site" evidence="1">
    <location>
        <position position="5"/>
    </location>
    <ligand>
        <name>Zn(2+)</name>
        <dbReference type="ChEBI" id="CHEBI:29105"/>
    </ligand>
</feature>
<dbReference type="InterPro" id="IPR029063">
    <property type="entry name" value="SAM-dependent_MTases_sf"/>
</dbReference>
<keyword evidence="2" id="KW-0949">S-adenosyl-L-methionine</keyword>
<dbReference type="InterPro" id="IPR050508">
    <property type="entry name" value="Methyltransf_Superfamily"/>
</dbReference>
<keyword evidence="1" id="KW-0862">Zinc</keyword>
<dbReference type="InterPro" id="IPR048647">
    <property type="entry name" value="RlmA_N"/>
</dbReference>
<dbReference type="PANTHER" id="PTHR42912:SF45">
    <property type="entry name" value="23S RRNA (GUANINE(745)-N(1))-METHYLTRANSFERASE"/>
    <property type="match status" value="1"/>
</dbReference>
<evidence type="ECO:0000259" key="3">
    <source>
        <dbReference type="Pfam" id="PF13649"/>
    </source>
</evidence>
<dbReference type="Gene3D" id="3.40.50.150">
    <property type="entry name" value="Vaccinia Virus protein VP39"/>
    <property type="match status" value="1"/>
</dbReference>
<gene>
    <name evidence="5" type="ORF">EDC91_11414</name>
</gene>
<dbReference type="PIRSF" id="PIRSF018249">
    <property type="entry name" value="MyrA_prd"/>
    <property type="match status" value="1"/>
</dbReference>
<accession>A0A4R2F9N6</accession>
<keyword evidence="5" id="KW-0489">Methyltransferase</keyword>
<comment type="caution">
    <text evidence="5">The sequence shown here is derived from an EMBL/GenBank/DDBJ whole genome shotgun (WGS) entry which is preliminary data.</text>
</comment>
<dbReference type="CDD" id="cd02440">
    <property type="entry name" value="AdoMet_MTases"/>
    <property type="match status" value="1"/>
</dbReference>
<dbReference type="InterPro" id="IPR041698">
    <property type="entry name" value="Methyltransf_25"/>
</dbReference>
<dbReference type="GO" id="GO:0008168">
    <property type="term" value="F:methyltransferase activity"/>
    <property type="evidence" value="ECO:0007669"/>
    <property type="project" value="UniProtKB-KW"/>
</dbReference>
<dbReference type="RefSeq" id="WP_133039072.1">
    <property type="nucleotide sequence ID" value="NZ_BMXW01000002.1"/>
</dbReference>
<name>A0A4R2F9N6_9GAMM</name>
<proteinExistence type="predicted"/>